<evidence type="ECO:0000313" key="2">
    <source>
        <dbReference type="Proteomes" id="UP000886501"/>
    </source>
</evidence>
<reference evidence="1" key="2">
    <citation type="journal article" date="2020" name="Nat. Commun.">
        <title>Large-scale genome sequencing of mycorrhizal fungi provides insights into the early evolution of symbiotic traits.</title>
        <authorList>
            <person name="Miyauchi S."/>
            <person name="Kiss E."/>
            <person name="Kuo A."/>
            <person name="Drula E."/>
            <person name="Kohler A."/>
            <person name="Sanchez-Garcia M."/>
            <person name="Morin E."/>
            <person name="Andreopoulos B."/>
            <person name="Barry K.W."/>
            <person name="Bonito G."/>
            <person name="Buee M."/>
            <person name="Carver A."/>
            <person name="Chen C."/>
            <person name="Cichocki N."/>
            <person name="Clum A."/>
            <person name="Culley D."/>
            <person name="Crous P.W."/>
            <person name="Fauchery L."/>
            <person name="Girlanda M."/>
            <person name="Hayes R.D."/>
            <person name="Keri Z."/>
            <person name="LaButti K."/>
            <person name="Lipzen A."/>
            <person name="Lombard V."/>
            <person name="Magnuson J."/>
            <person name="Maillard F."/>
            <person name="Murat C."/>
            <person name="Nolan M."/>
            <person name="Ohm R.A."/>
            <person name="Pangilinan J."/>
            <person name="Pereira M.F."/>
            <person name="Perotto S."/>
            <person name="Peter M."/>
            <person name="Pfister S."/>
            <person name="Riley R."/>
            <person name="Sitrit Y."/>
            <person name="Stielow J.B."/>
            <person name="Szollosi G."/>
            <person name="Zifcakova L."/>
            <person name="Stursova M."/>
            <person name="Spatafora J.W."/>
            <person name="Tedersoo L."/>
            <person name="Vaario L.M."/>
            <person name="Yamada A."/>
            <person name="Yan M."/>
            <person name="Wang P."/>
            <person name="Xu J."/>
            <person name="Bruns T."/>
            <person name="Baldrian P."/>
            <person name="Vilgalys R."/>
            <person name="Dunand C."/>
            <person name="Henrissat B."/>
            <person name="Grigoriev I.V."/>
            <person name="Hibbett D."/>
            <person name="Nagy L.G."/>
            <person name="Martin F.M."/>
        </authorList>
    </citation>
    <scope>NUCLEOTIDE SEQUENCE</scope>
    <source>
        <strain evidence="1">P2</strain>
    </source>
</reference>
<evidence type="ECO:0000313" key="1">
    <source>
        <dbReference type="EMBL" id="KAF9650262.1"/>
    </source>
</evidence>
<comment type="caution">
    <text evidence="1">The sequence shown here is derived from an EMBL/GenBank/DDBJ whole genome shotgun (WGS) entry which is preliminary data.</text>
</comment>
<accession>A0ACB6ZKX9</accession>
<dbReference type="Proteomes" id="UP000886501">
    <property type="component" value="Unassembled WGS sequence"/>
</dbReference>
<gene>
    <name evidence="1" type="ORF">BDM02DRAFT_3141529</name>
</gene>
<name>A0ACB6ZKX9_THEGA</name>
<dbReference type="EMBL" id="MU117987">
    <property type="protein sequence ID" value="KAF9650262.1"/>
    <property type="molecule type" value="Genomic_DNA"/>
</dbReference>
<organism evidence="1 2">
    <name type="scientific">Thelephora ganbajun</name>
    <name type="common">Ganba fungus</name>
    <dbReference type="NCBI Taxonomy" id="370292"/>
    <lineage>
        <taxon>Eukaryota</taxon>
        <taxon>Fungi</taxon>
        <taxon>Dikarya</taxon>
        <taxon>Basidiomycota</taxon>
        <taxon>Agaricomycotina</taxon>
        <taxon>Agaricomycetes</taxon>
        <taxon>Thelephorales</taxon>
        <taxon>Thelephoraceae</taxon>
        <taxon>Thelephora</taxon>
    </lineage>
</organism>
<keyword evidence="2" id="KW-1185">Reference proteome</keyword>
<protein>
    <submittedName>
        <fullName evidence="1">DnaJ-domain-containing protein</fullName>
    </submittedName>
</protein>
<sequence>MGAGESKPQQVTDYYELLQVDETATAEEIKKSFRRLALIHHPDKNTDDVEGATQRFALIQQAYEVLSSEQERAWYDGHRASLAPEADADTVLNDIRRGAPPSRGKDRGLTVGHLNAFFDPRIWKTFEGDGENSFFAVYRNLFSRLAYDESQWSCFSQEDFPGFGDHKSTWARSESGSEVRLFYTGWLNFSTSKDFSWADKWNLSDAPDRRARRFMEKENKKAREDTRREYNDTVKSLVMFVRRRDPRYKVHLKAQSHLATTSLSLDPPVPRTNTEPAAAYIEQEWQKTSVTGVEDLEWVLAEGNDDSEVFECVACGKSFKSEAAWNSHERSKKHIKNVEILRRQMEEEAMELGLPNPRGKLGPEPAEDSRRFGGSVTPPLGDGPDTEHEIPHNTQESPNFQAQEALVEEKLSKGIDETEQTLQHSEQKLSKRDKRKLREAKRQAQAVEDTHKCYVCEEKFESRSGLFNHIRGTGHAIAKPSAGTGAKTKRTRKTLVD</sequence>
<proteinExistence type="predicted"/>
<feature type="non-terminal residue" evidence="1">
    <location>
        <position position="497"/>
    </location>
</feature>
<reference evidence="1" key="1">
    <citation type="submission" date="2019-10" db="EMBL/GenBank/DDBJ databases">
        <authorList>
            <consortium name="DOE Joint Genome Institute"/>
            <person name="Kuo A."/>
            <person name="Miyauchi S."/>
            <person name="Kiss E."/>
            <person name="Drula E."/>
            <person name="Kohler A."/>
            <person name="Sanchez-Garcia M."/>
            <person name="Andreopoulos B."/>
            <person name="Barry K.W."/>
            <person name="Bonito G."/>
            <person name="Buee M."/>
            <person name="Carver A."/>
            <person name="Chen C."/>
            <person name="Cichocki N."/>
            <person name="Clum A."/>
            <person name="Culley D."/>
            <person name="Crous P.W."/>
            <person name="Fauchery L."/>
            <person name="Girlanda M."/>
            <person name="Hayes R."/>
            <person name="Keri Z."/>
            <person name="Labutti K."/>
            <person name="Lipzen A."/>
            <person name="Lombard V."/>
            <person name="Magnuson J."/>
            <person name="Maillard F."/>
            <person name="Morin E."/>
            <person name="Murat C."/>
            <person name="Nolan M."/>
            <person name="Ohm R."/>
            <person name="Pangilinan J."/>
            <person name="Pereira M."/>
            <person name="Perotto S."/>
            <person name="Peter M."/>
            <person name="Riley R."/>
            <person name="Sitrit Y."/>
            <person name="Stielow B."/>
            <person name="Szollosi G."/>
            <person name="Zifcakova L."/>
            <person name="Stursova M."/>
            <person name="Spatafora J.W."/>
            <person name="Tedersoo L."/>
            <person name="Vaario L.-M."/>
            <person name="Yamada A."/>
            <person name="Yan M."/>
            <person name="Wang P."/>
            <person name="Xu J."/>
            <person name="Bruns T."/>
            <person name="Baldrian P."/>
            <person name="Vilgalys R."/>
            <person name="Henrissat B."/>
            <person name="Grigoriev I.V."/>
            <person name="Hibbett D."/>
            <person name="Nagy L.G."/>
            <person name="Martin F.M."/>
        </authorList>
    </citation>
    <scope>NUCLEOTIDE SEQUENCE</scope>
    <source>
        <strain evidence="1">P2</strain>
    </source>
</reference>